<evidence type="ECO:0000313" key="2">
    <source>
        <dbReference type="EMBL" id="SFU22327.1"/>
    </source>
</evidence>
<protein>
    <submittedName>
        <fullName evidence="2">Uncharacterized protein</fullName>
    </submittedName>
</protein>
<dbReference type="EMBL" id="CAJNAU010000030">
    <property type="protein sequence ID" value="CAE6767267.1"/>
    <property type="molecule type" value="Genomic_DNA"/>
</dbReference>
<accession>A0A1I7EEF6</accession>
<dbReference type="EMBL" id="FPBH01000018">
    <property type="protein sequence ID" value="SFU22327.1"/>
    <property type="molecule type" value="Genomic_DNA"/>
</dbReference>
<evidence type="ECO:0000313" key="4">
    <source>
        <dbReference type="Proteomes" id="UP000674425"/>
    </source>
</evidence>
<organism evidence="2 3">
    <name type="scientific">Paraburkholderia aspalathi</name>
    <dbReference type="NCBI Taxonomy" id="1324617"/>
    <lineage>
        <taxon>Bacteria</taxon>
        <taxon>Pseudomonadati</taxon>
        <taxon>Pseudomonadota</taxon>
        <taxon>Betaproteobacteria</taxon>
        <taxon>Burkholderiales</taxon>
        <taxon>Burkholderiaceae</taxon>
        <taxon>Paraburkholderia</taxon>
    </lineage>
</organism>
<keyword evidence="4" id="KW-1185">Reference proteome</keyword>
<evidence type="ECO:0000313" key="1">
    <source>
        <dbReference type="EMBL" id="CAE6767267.1"/>
    </source>
</evidence>
<dbReference type="AlphaFoldDB" id="A0A1I7EEF6"/>
<evidence type="ECO:0000313" key="3">
    <source>
        <dbReference type="Proteomes" id="UP000198844"/>
    </source>
</evidence>
<gene>
    <name evidence="1" type="ORF">R69658_03454</name>
    <name evidence="2" type="ORF">SAMN05192563_101817</name>
</gene>
<reference evidence="1 4" key="2">
    <citation type="submission" date="2021-02" db="EMBL/GenBank/DDBJ databases">
        <authorList>
            <person name="Vanwijnsberghe S."/>
        </authorList>
    </citation>
    <scope>NUCLEOTIDE SEQUENCE [LARGE SCALE GENOMIC DNA]</scope>
    <source>
        <strain evidence="1 4">R-69658</strain>
    </source>
</reference>
<dbReference type="Proteomes" id="UP000674425">
    <property type="component" value="Unassembled WGS sequence"/>
</dbReference>
<dbReference type="Proteomes" id="UP000198844">
    <property type="component" value="Unassembled WGS sequence"/>
</dbReference>
<proteinExistence type="predicted"/>
<reference evidence="2 3" key="1">
    <citation type="submission" date="2016-10" db="EMBL/GenBank/DDBJ databases">
        <authorList>
            <person name="de Groot N.N."/>
        </authorList>
    </citation>
    <scope>NUCLEOTIDE SEQUENCE [LARGE SCALE GENOMIC DNA]</scope>
    <source>
        <strain evidence="2 3">LMG 27731</strain>
    </source>
</reference>
<sequence length="39" mass="4120">MNGAALDCGFARAGLLLSAGRVLPLQATLNNKMPHLLRD</sequence>
<name>A0A1I7EEF6_9BURK</name>